<evidence type="ECO:0000313" key="8">
    <source>
        <dbReference type="Proteomes" id="UP001156215"/>
    </source>
</evidence>
<dbReference type="NCBIfam" id="NF004394">
    <property type="entry name" value="PRK05751.1-5"/>
    <property type="match status" value="1"/>
</dbReference>
<dbReference type="EMBL" id="CP098242">
    <property type="protein sequence ID" value="WAW11156.1"/>
    <property type="molecule type" value="Genomic_DNA"/>
</dbReference>
<dbReference type="GO" id="GO:0051082">
    <property type="term" value="F:unfolded protein binding"/>
    <property type="evidence" value="ECO:0007669"/>
    <property type="project" value="InterPro"/>
</dbReference>
<dbReference type="SUPFAM" id="SSF54611">
    <property type="entry name" value="SecB-like"/>
    <property type="match status" value="1"/>
</dbReference>
<comment type="subcellular location">
    <subcellularLocation>
        <location evidence="6">Cytoplasm</location>
    </subcellularLocation>
</comment>
<dbReference type="PANTHER" id="PTHR36918:SF1">
    <property type="entry name" value="PROTEIN-EXPORT PROTEIN SECB"/>
    <property type="match status" value="1"/>
</dbReference>
<evidence type="ECO:0000256" key="5">
    <source>
        <dbReference type="ARBA" id="ARBA00023186"/>
    </source>
</evidence>
<evidence type="ECO:0000256" key="4">
    <source>
        <dbReference type="ARBA" id="ARBA00023010"/>
    </source>
</evidence>
<proteinExistence type="inferred from homology"/>
<comment type="function">
    <text evidence="6">One of the proteins required for the normal export of preproteins out of the cell cytoplasm. It is a molecular chaperone that binds to a subset of precursor proteins, maintaining them in a translocation-competent state. It also specifically binds to its receptor SecA.</text>
</comment>
<dbReference type="Pfam" id="PF02556">
    <property type="entry name" value="SecB"/>
    <property type="match status" value="1"/>
</dbReference>
<accession>A0A9E9LZ45</accession>
<sequence length="163" mass="18143">MSSETTAETSQPIFQLQTIYLKDLSLEQPNSPAIFLEQKMPDLQITVNVGVEALAETTYETTVTVTLTAKVGDKTAYLIEAKQAGIFEVRNLPKETLDQVLYITCASIVYPYLRANVADIVLRSGFPPVHLVEINFEAYFRERVQQEQATQQVAANGSETPVQ</sequence>
<dbReference type="PANTHER" id="PTHR36918">
    <property type="match status" value="1"/>
</dbReference>
<dbReference type="PRINTS" id="PR01594">
    <property type="entry name" value="SECBCHAPRONE"/>
</dbReference>
<evidence type="ECO:0000256" key="1">
    <source>
        <dbReference type="ARBA" id="ARBA00009990"/>
    </source>
</evidence>
<dbReference type="RefSeq" id="WP_269310266.1">
    <property type="nucleotide sequence ID" value="NZ_CP098242.1"/>
</dbReference>
<dbReference type="AlphaFoldDB" id="A0A9E9LZ45"/>
<dbReference type="InterPro" id="IPR035958">
    <property type="entry name" value="SecB-like_sf"/>
</dbReference>
<gene>
    <name evidence="6 7" type="primary">secB</name>
    <name evidence="7" type="ORF">NB640_05875</name>
</gene>
<dbReference type="Proteomes" id="UP001156215">
    <property type="component" value="Chromosome"/>
</dbReference>
<dbReference type="GO" id="GO:0006457">
    <property type="term" value="P:protein folding"/>
    <property type="evidence" value="ECO:0007669"/>
    <property type="project" value="UniProtKB-UniRule"/>
</dbReference>
<dbReference type="GO" id="GO:0005737">
    <property type="term" value="C:cytoplasm"/>
    <property type="evidence" value="ECO:0007669"/>
    <property type="project" value="UniProtKB-SubCell"/>
</dbReference>
<evidence type="ECO:0000313" key="7">
    <source>
        <dbReference type="EMBL" id="WAW11156.1"/>
    </source>
</evidence>
<evidence type="ECO:0000256" key="6">
    <source>
        <dbReference type="HAMAP-Rule" id="MF_00821"/>
    </source>
</evidence>
<keyword evidence="6" id="KW-0963">Cytoplasm</keyword>
<keyword evidence="4 6" id="KW-0811">Translocation</keyword>
<comment type="similarity">
    <text evidence="1 6">Belongs to the SecB family.</text>
</comment>
<protein>
    <recommendedName>
        <fullName evidence="6">Protein-export protein SecB</fullName>
    </recommendedName>
</protein>
<evidence type="ECO:0000256" key="3">
    <source>
        <dbReference type="ARBA" id="ARBA00022927"/>
    </source>
</evidence>
<dbReference type="KEGG" id="ovb:NB640_05875"/>
<dbReference type="InterPro" id="IPR003708">
    <property type="entry name" value="SecB"/>
</dbReference>
<keyword evidence="3 6" id="KW-0653">Protein transport</keyword>
<dbReference type="GO" id="GO:0015031">
    <property type="term" value="P:protein transport"/>
    <property type="evidence" value="ECO:0007669"/>
    <property type="project" value="UniProtKB-UniRule"/>
</dbReference>
<dbReference type="HAMAP" id="MF_00821">
    <property type="entry name" value="SecB"/>
    <property type="match status" value="1"/>
</dbReference>
<organism evidence="7 8">
    <name type="scientific">Oxalobacter vibrioformis</name>
    <dbReference type="NCBI Taxonomy" id="933080"/>
    <lineage>
        <taxon>Bacteria</taxon>
        <taxon>Pseudomonadati</taxon>
        <taxon>Pseudomonadota</taxon>
        <taxon>Betaproteobacteria</taxon>
        <taxon>Burkholderiales</taxon>
        <taxon>Oxalobacteraceae</taxon>
        <taxon>Oxalobacter</taxon>
    </lineage>
</organism>
<keyword evidence="8" id="KW-1185">Reference proteome</keyword>
<name>A0A9E9LZ45_9BURK</name>
<dbReference type="NCBIfam" id="TIGR00809">
    <property type="entry name" value="secB"/>
    <property type="match status" value="1"/>
</dbReference>
<keyword evidence="5 6" id="KW-0143">Chaperone</keyword>
<reference evidence="7" key="1">
    <citation type="journal article" date="2022" name="Front. Microbiol.">
        <title>New perspectives on an old grouping: The genomic and phenotypic variability of Oxalobacter formigenes and the implications for calcium oxalate stone prevention.</title>
        <authorList>
            <person name="Chmiel J.A."/>
            <person name="Carr C."/>
            <person name="Stuivenberg G.A."/>
            <person name="Venema R."/>
            <person name="Chanyi R.M."/>
            <person name="Al K.F."/>
            <person name="Giguere D."/>
            <person name="Say H."/>
            <person name="Akouris P.P."/>
            <person name="Dominguez Romero S.A."/>
            <person name="Kwong A."/>
            <person name="Tai V."/>
            <person name="Koval S.F."/>
            <person name="Razvi H."/>
            <person name="Bjazevic J."/>
            <person name="Burton J.P."/>
        </authorList>
    </citation>
    <scope>NUCLEOTIDE SEQUENCE</scope>
    <source>
        <strain evidence="7">WoOx3</strain>
    </source>
</reference>
<comment type="subunit">
    <text evidence="6">Homotetramer, a dimer of dimers. One homotetramer interacts with 1 SecA dimer.</text>
</comment>
<dbReference type="Gene3D" id="3.10.420.10">
    <property type="entry name" value="SecB-like"/>
    <property type="match status" value="1"/>
</dbReference>
<evidence type="ECO:0000256" key="2">
    <source>
        <dbReference type="ARBA" id="ARBA00022448"/>
    </source>
</evidence>
<keyword evidence="2 6" id="KW-0813">Transport</keyword>
<dbReference type="GO" id="GO:0051262">
    <property type="term" value="P:protein tetramerization"/>
    <property type="evidence" value="ECO:0007669"/>
    <property type="project" value="InterPro"/>
</dbReference>